<dbReference type="OrthoDB" id="5860767at2759"/>
<reference evidence="3 4" key="1">
    <citation type="submission" date="2013-11" db="EMBL/GenBank/DDBJ databases">
        <title>Genome sequencing of Stegodyphus mimosarum.</title>
        <authorList>
            <person name="Bechsgaard J."/>
        </authorList>
    </citation>
    <scope>NUCLEOTIDE SEQUENCE [LARGE SCALE GENOMIC DNA]</scope>
</reference>
<dbReference type="InterPro" id="IPR036047">
    <property type="entry name" value="F-box-like_dom_sf"/>
</dbReference>
<dbReference type="PANTHER" id="PTHR13252">
    <property type="entry name" value="F-BOX ONLY PROTEIN 28"/>
    <property type="match status" value="1"/>
</dbReference>
<dbReference type="CDD" id="cd22100">
    <property type="entry name" value="F-box_FBXO28"/>
    <property type="match status" value="1"/>
</dbReference>
<dbReference type="PANTHER" id="PTHR13252:SF9">
    <property type="entry name" value="F-BOX ONLY PROTEIN 28"/>
    <property type="match status" value="1"/>
</dbReference>
<dbReference type="Gene3D" id="1.20.5.340">
    <property type="match status" value="1"/>
</dbReference>
<dbReference type="SMART" id="SM00256">
    <property type="entry name" value="FBOX"/>
    <property type="match status" value="1"/>
</dbReference>
<evidence type="ECO:0000313" key="4">
    <source>
        <dbReference type="Proteomes" id="UP000054359"/>
    </source>
</evidence>
<evidence type="ECO:0000259" key="2">
    <source>
        <dbReference type="PROSITE" id="PS50181"/>
    </source>
</evidence>
<dbReference type="Pfam" id="PF12937">
    <property type="entry name" value="F-box-like"/>
    <property type="match status" value="1"/>
</dbReference>
<gene>
    <name evidence="3" type="ORF">X975_00553</name>
</gene>
<name>A0A087UXM4_STEMI</name>
<dbReference type="STRING" id="407821.A0A087UXM4"/>
<dbReference type="InterPro" id="IPR039719">
    <property type="entry name" value="FBXO28"/>
</dbReference>
<proteinExistence type="predicted"/>
<dbReference type="Gene3D" id="1.20.1280.50">
    <property type="match status" value="1"/>
</dbReference>
<protein>
    <submittedName>
        <fullName evidence="3">F-box only protein 28</fullName>
    </submittedName>
</protein>
<evidence type="ECO:0000256" key="1">
    <source>
        <dbReference type="SAM" id="Coils"/>
    </source>
</evidence>
<feature type="non-terminal residue" evidence="3">
    <location>
        <position position="605"/>
    </location>
</feature>
<dbReference type="SUPFAM" id="SSF81383">
    <property type="entry name" value="F-box domain"/>
    <property type="match status" value="1"/>
</dbReference>
<dbReference type="InterPro" id="IPR001810">
    <property type="entry name" value="F-box_dom"/>
</dbReference>
<dbReference type="GO" id="GO:0000209">
    <property type="term" value="P:protein polyubiquitination"/>
    <property type="evidence" value="ECO:0007669"/>
    <property type="project" value="TreeGrafter"/>
</dbReference>
<organism evidence="3 4">
    <name type="scientific">Stegodyphus mimosarum</name>
    <name type="common">African social velvet spider</name>
    <dbReference type="NCBI Taxonomy" id="407821"/>
    <lineage>
        <taxon>Eukaryota</taxon>
        <taxon>Metazoa</taxon>
        <taxon>Ecdysozoa</taxon>
        <taxon>Arthropoda</taxon>
        <taxon>Chelicerata</taxon>
        <taxon>Arachnida</taxon>
        <taxon>Araneae</taxon>
        <taxon>Araneomorphae</taxon>
        <taxon>Entelegynae</taxon>
        <taxon>Eresoidea</taxon>
        <taxon>Eresidae</taxon>
        <taxon>Stegodyphus</taxon>
    </lineage>
</organism>
<sequence>MDTKTVSEADRSKAATEDRISRISVIISEKLNLFHKLLEEVQINKKVSVTAYNTTFVSKVGKAKDGSITEVDGEKINLSDKLRGEVESNKMETDIVCKTICVSRAEKTEASEDESEEMNHFNKVPDEIIENIFSFITYHEVSKCREVCRRFNKVAKGVLNRGYFKARLHFLRSMQEIKNQLPRRESERRKHKLCKKNDILCSIEPRINLLGMTYLKFIEGNYICFIPGKVLDELFKVIHHVMKEPFIAHGSPLTRELRDLILMAIEDFDEKIFPYLKYKYDPTHTQPNHFFWDGTNRSRDPLLKKSPEGWIKPMEDSFEHLESKVTASENKLDQLVNKVSANEIKLEQLTEKVTASESKIEQLESLASKIRENERKIEALGNLANRVEAGESKIKQLESLSDKVSASENKLVYLEELIKNLRNEDNVSVQKIKGLKRKVSLSEKEENPTDMKVVQENYNGFTVILDPQLMGDHCNTRNDCPDLKRIKNNCPDASDNGNDNKNSGDVYDVFEEKLYERKINWKLPTKSDRDDGGNTADDNYNSDDYYNMFKQQINKHEIISNSQPPIKKYSYSNGGTIDEDYDSGDYYNMFKERSYKRKINWNWEP</sequence>
<dbReference type="PROSITE" id="PS50181">
    <property type="entry name" value="FBOX"/>
    <property type="match status" value="1"/>
</dbReference>
<keyword evidence="1" id="KW-0175">Coiled coil</keyword>
<dbReference type="Proteomes" id="UP000054359">
    <property type="component" value="Unassembled WGS sequence"/>
</dbReference>
<dbReference type="AlphaFoldDB" id="A0A087UXM4"/>
<feature type="domain" description="F-box" evidence="2">
    <location>
        <begin position="118"/>
        <end position="166"/>
    </location>
</feature>
<keyword evidence="4" id="KW-1185">Reference proteome</keyword>
<feature type="coiled-coil region" evidence="1">
    <location>
        <begin position="318"/>
        <end position="424"/>
    </location>
</feature>
<accession>A0A087UXM4</accession>
<evidence type="ECO:0000313" key="3">
    <source>
        <dbReference type="EMBL" id="KFM82113.1"/>
    </source>
</evidence>
<dbReference type="EMBL" id="KK122167">
    <property type="protein sequence ID" value="KFM82113.1"/>
    <property type="molecule type" value="Genomic_DNA"/>
</dbReference>